<keyword evidence="3" id="KW-1003">Cell membrane</keyword>
<dbReference type="Proteomes" id="UP000245207">
    <property type="component" value="Unassembled WGS sequence"/>
</dbReference>
<evidence type="ECO:0000256" key="12">
    <source>
        <dbReference type="ARBA" id="ARBA00022777"/>
    </source>
</evidence>
<dbReference type="STRING" id="35608.A0A2U1MYQ3"/>
<dbReference type="InterPro" id="IPR045272">
    <property type="entry name" value="ANXUR1/2-like"/>
</dbReference>
<evidence type="ECO:0000256" key="9">
    <source>
        <dbReference type="ARBA" id="ARBA00022729"/>
    </source>
</evidence>
<evidence type="ECO:0000256" key="10">
    <source>
        <dbReference type="ARBA" id="ARBA00022737"/>
    </source>
</evidence>
<dbReference type="GO" id="GO:0004714">
    <property type="term" value="F:transmembrane receptor protein tyrosine kinase activity"/>
    <property type="evidence" value="ECO:0007669"/>
    <property type="project" value="InterPro"/>
</dbReference>
<dbReference type="GO" id="GO:0005886">
    <property type="term" value="C:plasma membrane"/>
    <property type="evidence" value="ECO:0007669"/>
    <property type="project" value="UniProtKB-SubCell"/>
</dbReference>
<gene>
    <name evidence="21" type="ORF">CTI12_AA306350</name>
</gene>
<dbReference type="EMBL" id="PKPP01004041">
    <property type="protein sequence ID" value="PWA66373.1"/>
    <property type="molecule type" value="Genomic_DNA"/>
</dbReference>
<evidence type="ECO:0000256" key="4">
    <source>
        <dbReference type="ARBA" id="ARBA00022527"/>
    </source>
</evidence>
<dbReference type="InterPro" id="IPR008271">
    <property type="entry name" value="Ser/Thr_kinase_AS"/>
</dbReference>
<comment type="catalytic activity">
    <reaction evidence="19">
        <text>L-seryl-[protein] + ATP = O-phospho-L-seryl-[protein] + ADP + H(+)</text>
        <dbReference type="Rhea" id="RHEA:17989"/>
        <dbReference type="Rhea" id="RHEA-COMP:9863"/>
        <dbReference type="Rhea" id="RHEA-COMP:11604"/>
        <dbReference type="ChEBI" id="CHEBI:15378"/>
        <dbReference type="ChEBI" id="CHEBI:29999"/>
        <dbReference type="ChEBI" id="CHEBI:30616"/>
        <dbReference type="ChEBI" id="CHEBI:83421"/>
        <dbReference type="ChEBI" id="CHEBI:456216"/>
        <dbReference type="EC" id="2.7.11.1"/>
    </reaction>
</comment>
<dbReference type="OrthoDB" id="1591951at2759"/>
<keyword evidence="9" id="KW-0732">Signal</keyword>
<keyword evidence="11" id="KW-0547">Nucleotide-binding</keyword>
<feature type="domain" description="Protein kinase" evidence="20">
    <location>
        <begin position="688"/>
        <end position="961"/>
    </location>
</feature>
<name>A0A2U1MYQ3_ARTAN</name>
<dbReference type="InterPro" id="IPR000719">
    <property type="entry name" value="Prot_kinase_dom"/>
</dbReference>
<evidence type="ECO:0000256" key="13">
    <source>
        <dbReference type="ARBA" id="ARBA00022840"/>
    </source>
</evidence>
<evidence type="ECO:0000256" key="6">
    <source>
        <dbReference type="ARBA" id="ARBA00022614"/>
    </source>
</evidence>
<comment type="subcellular location">
    <subcellularLocation>
        <location evidence="1">Cell membrane</location>
        <topology evidence="1">Single-pass membrane protein</topology>
    </subcellularLocation>
</comment>
<protein>
    <recommendedName>
        <fullName evidence="2">non-specific serine/threonine protein kinase</fullName>
        <ecNumber evidence="2">2.7.11.1</ecNumber>
    </recommendedName>
</protein>
<dbReference type="Gene3D" id="3.30.200.20">
    <property type="entry name" value="Phosphorylase Kinase, domain 1"/>
    <property type="match status" value="3"/>
</dbReference>
<dbReference type="FunFam" id="1.10.510.10:FF:000358">
    <property type="entry name" value="Putative leucine-rich repeat receptor-like serine/threonine-protein kinase"/>
    <property type="match status" value="1"/>
</dbReference>
<dbReference type="Pfam" id="PF07714">
    <property type="entry name" value="PK_Tyr_Ser-Thr"/>
    <property type="match status" value="3"/>
</dbReference>
<reference evidence="21 22" key="1">
    <citation type="journal article" date="2018" name="Mol. Plant">
        <title>The genome of Artemisia annua provides insight into the evolution of Asteraceae family and artemisinin biosynthesis.</title>
        <authorList>
            <person name="Shen Q."/>
            <person name="Zhang L."/>
            <person name="Liao Z."/>
            <person name="Wang S."/>
            <person name="Yan T."/>
            <person name="Shi P."/>
            <person name="Liu M."/>
            <person name="Fu X."/>
            <person name="Pan Q."/>
            <person name="Wang Y."/>
            <person name="Lv Z."/>
            <person name="Lu X."/>
            <person name="Zhang F."/>
            <person name="Jiang W."/>
            <person name="Ma Y."/>
            <person name="Chen M."/>
            <person name="Hao X."/>
            <person name="Li L."/>
            <person name="Tang Y."/>
            <person name="Lv G."/>
            <person name="Zhou Y."/>
            <person name="Sun X."/>
            <person name="Brodelius P.E."/>
            <person name="Rose J.K.C."/>
            <person name="Tang K."/>
        </authorList>
    </citation>
    <scope>NUCLEOTIDE SEQUENCE [LARGE SCALE GENOMIC DNA]</scope>
    <source>
        <strain evidence="22">cv. Huhao1</strain>
        <tissue evidence="21">Leaf</tissue>
    </source>
</reference>
<dbReference type="PROSITE" id="PS00108">
    <property type="entry name" value="PROTEIN_KINASE_ST"/>
    <property type="match status" value="1"/>
</dbReference>
<keyword evidence="13" id="KW-0067">ATP-binding</keyword>
<keyword evidence="22" id="KW-1185">Reference proteome</keyword>
<keyword evidence="4" id="KW-0723">Serine/threonine-protein kinase</keyword>
<dbReference type="SMART" id="SM00220">
    <property type="entry name" value="S_TKc"/>
    <property type="match status" value="3"/>
</dbReference>
<keyword evidence="16" id="KW-0675">Receptor</keyword>
<evidence type="ECO:0000259" key="20">
    <source>
        <dbReference type="PROSITE" id="PS50011"/>
    </source>
</evidence>
<feature type="domain" description="Protein kinase" evidence="20">
    <location>
        <begin position="351"/>
        <end position="666"/>
    </location>
</feature>
<dbReference type="InterPro" id="IPR025886">
    <property type="entry name" value="PP2-like"/>
</dbReference>
<evidence type="ECO:0000256" key="18">
    <source>
        <dbReference type="ARBA" id="ARBA00047899"/>
    </source>
</evidence>
<evidence type="ECO:0000256" key="2">
    <source>
        <dbReference type="ARBA" id="ARBA00012513"/>
    </source>
</evidence>
<accession>A0A2U1MYQ3</accession>
<dbReference type="InterPro" id="IPR011009">
    <property type="entry name" value="Kinase-like_dom_sf"/>
</dbReference>
<keyword evidence="10" id="KW-0677">Repeat</keyword>
<dbReference type="GO" id="GO:0009506">
    <property type="term" value="C:plasmodesma"/>
    <property type="evidence" value="ECO:0007669"/>
    <property type="project" value="TreeGrafter"/>
</dbReference>
<keyword evidence="15" id="KW-0472">Membrane</keyword>
<evidence type="ECO:0000256" key="11">
    <source>
        <dbReference type="ARBA" id="ARBA00022741"/>
    </source>
</evidence>
<feature type="domain" description="Protein kinase" evidence="20">
    <location>
        <begin position="24"/>
        <end position="306"/>
    </location>
</feature>
<evidence type="ECO:0000256" key="5">
    <source>
        <dbReference type="ARBA" id="ARBA00022553"/>
    </source>
</evidence>
<evidence type="ECO:0000256" key="19">
    <source>
        <dbReference type="ARBA" id="ARBA00048679"/>
    </source>
</evidence>
<dbReference type="PANTHER" id="PTHR27003:SF354">
    <property type="entry name" value="PROTEIN KINASE DOMAIN-CONTAINING PROTEIN"/>
    <property type="match status" value="1"/>
</dbReference>
<dbReference type="SUPFAM" id="SSF56112">
    <property type="entry name" value="Protein kinase-like (PK-like)"/>
    <property type="match status" value="3"/>
</dbReference>
<dbReference type="EC" id="2.7.11.1" evidence="2"/>
<evidence type="ECO:0000256" key="1">
    <source>
        <dbReference type="ARBA" id="ARBA00004162"/>
    </source>
</evidence>
<keyword evidence="6" id="KW-0433">Leucine-rich repeat</keyword>
<evidence type="ECO:0000256" key="15">
    <source>
        <dbReference type="ARBA" id="ARBA00023136"/>
    </source>
</evidence>
<dbReference type="PROSITE" id="PS50011">
    <property type="entry name" value="PROTEIN_KINASE_DOM"/>
    <property type="match status" value="3"/>
</dbReference>
<evidence type="ECO:0000313" key="21">
    <source>
        <dbReference type="EMBL" id="PWA66373.1"/>
    </source>
</evidence>
<evidence type="ECO:0000256" key="7">
    <source>
        <dbReference type="ARBA" id="ARBA00022679"/>
    </source>
</evidence>
<keyword evidence="14" id="KW-1133">Transmembrane helix</keyword>
<evidence type="ECO:0000256" key="3">
    <source>
        <dbReference type="ARBA" id="ARBA00022475"/>
    </source>
</evidence>
<evidence type="ECO:0000313" key="22">
    <source>
        <dbReference type="Proteomes" id="UP000245207"/>
    </source>
</evidence>
<keyword evidence="5" id="KW-0597">Phosphoprotein</keyword>
<organism evidence="21 22">
    <name type="scientific">Artemisia annua</name>
    <name type="common">Sweet wormwood</name>
    <dbReference type="NCBI Taxonomy" id="35608"/>
    <lineage>
        <taxon>Eukaryota</taxon>
        <taxon>Viridiplantae</taxon>
        <taxon>Streptophyta</taxon>
        <taxon>Embryophyta</taxon>
        <taxon>Tracheophyta</taxon>
        <taxon>Spermatophyta</taxon>
        <taxon>Magnoliopsida</taxon>
        <taxon>eudicotyledons</taxon>
        <taxon>Gunneridae</taxon>
        <taxon>Pentapetalae</taxon>
        <taxon>asterids</taxon>
        <taxon>campanulids</taxon>
        <taxon>Asterales</taxon>
        <taxon>Asteraceae</taxon>
        <taxon>Asteroideae</taxon>
        <taxon>Anthemideae</taxon>
        <taxon>Artemisiinae</taxon>
        <taxon>Artemisia</taxon>
    </lineage>
</organism>
<sequence length="1407" mass="161418">MSILQELDHLRIPLEDIKQATNNFARENEIGPGGYGIVYKGELLRSEGLVKIAAKRVDQRYFFAEKHFLNEIAVLSTYRHANIVSLIGFCDEHDDKILVEYFVAYGSLDRYLSSAKLTWLKRLQICLEAARGLNHLHQGSLDGQTSVLHRDVRSRTILLDKNWQAKIGGFGLSMIGPMQPAIFVDDGFVEPGYVDPTYLQTGVLTKESDVYSFGVVLFEVLCGRVASERNGNNKQYLGPVARLHYREQNLNNLIDPILREQMSPDSLEVFSKIAYQCLEKNRTVRPTMTQIVQGLIKVLRIQQDFVKALALQKVALDLKSKQEDEADSYKVKNLEYLKIPLEQIKLATNNFHDDFKIGCGGYGKVYKADLFHFDVQKYVKHNVFKDMSVTELLGFQRRKSTVAVKRLDRRYGQGTAEFLQEISVLPYFRHQNLVTLVGYCDEDPERILVYEYASNGSLDEYISSTGSSRNNHTWAQRLQICLDAARGLEFLHNGVGEHHRIIHRDIKSSNILLGHNWVGKISDFGLSRIGPANLQATFVMTQVAGTLEYVDPEYHNTGVLTKGSDVYSFGVVLFEVLSGRLAYFPRSKDDQEFLPRQAKRCFEENNVKEIIDPKLKKEFEKSSTTTADETFPDSISIFAKIAYKCLQNRADRPTMIHVVEELQKSLKSHVKGVEALRTSLEAIIHATNDFSDVMEQERHGKVYRGRLSNSKGHKLVIVKRLDRKVDTYGNEFYKEIAMLYSYNHKNVIPILGFCEEDGERIVVFEHMVNGTLKDHVKNSSLTWKQRLKICVDAAHALAYIHNIAEIEHSVHGDIKSSCILLNHDWKAFISNFIISKGLGTLGYCDPLYEITGILTQKSDVYSLGVVLLEILFGRLAIETLHEDQQQPLDGGDDGQVIFLSKLASHFFKNNRLEDIIFHAIKGQVDAKSLVIFSTIANQCLHELPEDRPTMGTVVKELEKAYECQDEWEWEQKLPKNYKEILDMSTSRPVSKTSSKKDLYSLISSGILLNDGKLWFSINADGVKNEMISARKFSYKNVKWRSIRKSRFSKVAKISDISNLIIQVELKPKHLTPGIIYGAYLVFKFCNRRKISSLPLYVNLRYKKDGETLNTYFAEWRAGSEWLMVELFRFRNSEEFTDSNLLLENFSRYHCGNLGVFVEGIEFIAIRSLQYQENDKPNDEKQMCGLLKPELDKDSVERVAIDCREIVNRSENYIQDTSKEELYLLLLKGILIDKGEKIFSLDIVNGKKCHMIPAKAFLHDTSNVSYNRRPQAKCRFAEVVEILPCHELRMTCNIETQLLSSDTTYACFLVFKLSEKCHGLKYPVKARDLLPYKKERTNIISFTPPSIVNLDKIKWIPKQREDGWMEVIVWETIFDRHYEEYISMDLKLICFEGTLSGLTIWGIEFRPM</sequence>
<comment type="catalytic activity">
    <reaction evidence="18">
        <text>L-threonyl-[protein] + ATP = O-phospho-L-threonyl-[protein] + ADP + H(+)</text>
        <dbReference type="Rhea" id="RHEA:46608"/>
        <dbReference type="Rhea" id="RHEA-COMP:11060"/>
        <dbReference type="Rhea" id="RHEA-COMP:11605"/>
        <dbReference type="ChEBI" id="CHEBI:15378"/>
        <dbReference type="ChEBI" id="CHEBI:30013"/>
        <dbReference type="ChEBI" id="CHEBI:30616"/>
        <dbReference type="ChEBI" id="CHEBI:61977"/>
        <dbReference type="ChEBI" id="CHEBI:456216"/>
        <dbReference type="EC" id="2.7.11.1"/>
    </reaction>
</comment>
<dbReference type="PANTHER" id="PTHR27003">
    <property type="entry name" value="OS07G0166700 PROTEIN"/>
    <property type="match status" value="1"/>
</dbReference>
<evidence type="ECO:0000256" key="8">
    <source>
        <dbReference type="ARBA" id="ARBA00022692"/>
    </source>
</evidence>
<keyword evidence="12" id="KW-0418">Kinase</keyword>
<evidence type="ECO:0000256" key="16">
    <source>
        <dbReference type="ARBA" id="ARBA00023170"/>
    </source>
</evidence>
<dbReference type="Gene3D" id="1.10.510.10">
    <property type="entry name" value="Transferase(Phosphotransferase) domain 1"/>
    <property type="match status" value="3"/>
</dbReference>
<keyword evidence="8" id="KW-0812">Transmembrane</keyword>
<dbReference type="GO" id="GO:0004674">
    <property type="term" value="F:protein serine/threonine kinase activity"/>
    <property type="evidence" value="ECO:0007669"/>
    <property type="project" value="UniProtKB-KW"/>
</dbReference>
<dbReference type="GO" id="GO:0005524">
    <property type="term" value="F:ATP binding"/>
    <property type="evidence" value="ECO:0007669"/>
    <property type="project" value="UniProtKB-KW"/>
</dbReference>
<dbReference type="Pfam" id="PF14299">
    <property type="entry name" value="PP2"/>
    <property type="match status" value="2"/>
</dbReference>
<proteinExistence type="predicted"/>
<evidence type="ECO:0000256" key="17">
    <source>
        <dbReference type="ARBA" id="ARBA00023180"/>
    </source>
</evidence>
<evidence type="ECO:0000256" key="14">
    <source>
        <dbReference type="ARBA" id="ARBA00022989"/>
    </source>
</evidence>
<comment type="caution">
    <text evidence="21">The sequence shown here is derived from an EMBL/GenBank/DDBJ whole genome shotgun (WGS) entry which is preliminary data.</text>
</comment>
<keyword evidence="7" id="KW-0808">Transferase</keyword>
<dbReference type="InterPro" id="IPR001245">
    <property type="entry name" value="Ser-Thr/Tyr_kinase_cat_dom"/>
</dbReference>
<keyword evidence="17" id="KW-0325">Glycoprotein</keyword>